<dbReference type="EMBL" id="AMZN01000012">
    <property type="protein sequence ID" value="ELR73005.1"/>
    <property type="molecule type" value="Genomic_DNA"/>
</dbReference>
<dbReference type="InterPro" id="IPR050708">
    <property type="entry name" value="T6SS_VgrG/RHS"/>
</dbReference>
<dbReference type="OrthoDB" id="976756at2"/>
<keyword evidence="5" id="KW-1185">Reference proteome</keyword>
<accession>L8JW26</accession>
<feature type="domain" description="DUF6443" evidence="3">
    <location>
        <begin position="402"/>
        <end position="534"/>
    </location>
</feature>
<name>L8JW26_9BACT</name>
<dbReference type="InterPro" id="IPR044023">
    <property type="entry name" value="Ig_7"/>
</dbReference>
<dbReference type="NCBIfam" id="TIGR03696">
    <property type="entry name" value="Rhs_assc_core"/>
    <property type="match status" value="1"/>
</dbReference>
<dbReference type="Proteomes" id="UP000011135">
    <property type="component" value="Unassembled WGS sequence"/>
</dbReference>
<dbReference type="PANTHER" id="PTHR32305:SF15">
    <property type="entry name" value="PROTEIN RHSA-RELATED"/>
    <property type="match status" value="1"/>
</dbReference>
<dbReference type="PATRIC" id="fig|1237149.3.peg.956"/>
<organism evidence="4 5">
    <name type="scientific">Fulvivirga imtechensis AK7</name>
    <dbReference type="NCBI Taxonomy" id="1237149"/>
    <lineage>
        <taxon>Bacteria</taxon>
        <taxon>Pseudomonadati</taxon>
        <taxon>Bacteroidota</taxon>
        <taxon>Cytophagia</taxon>
        <taxon>Cytophagales</taxon>
        <taxon>Fulvivirgaceae</taxon>
        <taxon>Fulvivirga</taxon>
    </lineage>
</organism>
<feature type="region of interest" description="Disordered" evidence="1">
    <location>
        <begin position="30"/>
        <end position="67"/>
    </location>
</feature>
<evidence type="ECO:0000259" key="3">
    <source>
        <dbReference type="Pfam" id="PF20041"/>
    </source>
</evidence>
<proteinExistence type="predicted"/>
<dbReference type="Pfam" id="PF19081">
    <property type="entry name" value="Ig_7"/>
    <property type="match status" value="1"/>
</dbReference>
<evidence type="ECO:0000259" key="2">
    <source>
        <dbReference type="Pfam" id="PF19081"/>
    </source>
</evidence>
<evidence type="ECO:0000313" key="5">
    <source>
        <dbReference type="Proteomes" id="UP000011135"/>
    </source>
</evidence>
<dbReference type="InterPro" id="IPR045619">
    <property type="entry name" value="DUF6443"/>
</dbReference>
<feature type="compositionally biased region" description="Gly residues" evidence="1">
    <location>
        <begin position="46"/>
        <end position="64"/>
    </location>
</feature>
<dbReference type="InterPro" id="IPR022385">
    <property type="entry name" value="Rhs_assc_core"/>
</dbReference>
<dbReference type="eggNOG" id="COG3209">
    <property type="taxonomic scope" value="Bacteria"/>
</dbReference>
<gene>
    <name evidence="4" type="ORF">C900_00507</name>
</gene>
<protein>
    <submittedName>
        <fullName evidence="4">Uncharacterized protein</fullName>
    </submittedName>
</protein>
<dbReference type="STRING" id="1237149.C900_00507"/>
<evidence type="ECO:0000256" key="1">
    <source>
        <dbReference type="SAM" id="MobiDB-lite"/>
    </source>
</evidence>
<comment type="caution">
    <text evidence="4">The sequence shown here is derived from an EMBL/GenBank/DDBJ whole genome shotgun (WGS) entry which is preliminary data.</text>
</comment>
<dbReference type="Pfam" id="PF20041">
    <property type="entry name" value="DUF6443"/>
    <property type="match status" value="1"/>
</dbReference>
<evidence type="ECO:0000313" key="4">
    <source>
        <dbReference type="EMBL" id="ELR73005.1"/>
    </source>
</evidence>
<reference evidence="4 5" key="1">
    <citation type="submission" date="2012-12" db="EMBL/GenBank/DDBJ databases">
        <title>Genome assembly of Fulvivirga imtechensis AK7.</title>
        <authorList>
            <person name="Nupur N."/>
            <person name="Khatri I."/>
            <person name="Kumar R."/>
            <person name="Subramanian S."/>
            <person name="Pinnaka A."/>
        </authorList>
    </citation>
    <scope>NUCLEOTIDE SEQUENCE [LARGE SCALE GENOMIC DNA]</scope>
    <source>
        <strain evidence="4 5">AK7</strain>
    </source>
</reference>
<feature type="domain" description="Ig-like" evidence="2">
    <location>
        <begin position="239"/>
        <end position="305"/>
    </location>
</feature>
<dbReference type="RefSeq" id="WP_009578420.1">
    <property type="nucleotide sequence ID" value="NZ_AMZN01000012.1"/>
</dbReference>
<dbReference type="Gene3D" id="2.180.10.10">
    <property type="entry name" value="RHS repeat-associated core"/>
    <property type="match status" value="3"/>
</dbReference>
<dbReference type="PANTHER" id="PTHR32305">
    <property type="match status" value="1"/>
</dbReference>
<sequence>MIIYRSFIKVLLILILITFSYRLAQSQEQNDTTQVEQLNAPPPPDDGGGGGDGGGNDGGGGDGGCDAPANPKFTVSTNTCGNKVLTVTNPEQYVQYFWDIIGKSTSMTYVGNTHTVDSSNVYYVRARSYGGCWSTHSWSESVTVQSTPGIPDAPGLEGCNNDILRRGTPPTGVVWYWQGKNENGYSMDDSNSTYRALSTGTYYLRSRSTAGCWGASVSKYVVVDPQPGEVSVSGTKRFGEGYLNLTASTPNAVSYNWYTSATAINPVASVSKSWKDIFTQSKTYYVAGVHDKGCEGPRTAVQVSVYTRPKVVPVGNAILDLAQTTVTLTTNLSYDSYQWFDQYGAIEGEVSKNLEVTRAGHYAVKVTKAGVSGYDISDYYLVRHALEKENRSYKHTVTIKKEGVKHEAEVRDLPASDKIESLVFYDGMGRAEQAIHYGESGNHIIKTREYDETGRETTTWLPYVTDTKPDKFVTDWKTKVQQYYQTEVDYSSQTNSPFAKRKIDDSPRGLLRESGFAGDAWQPGTGNTMAYQYTFIDGSEAFYRFTVNEGLLIANTYGPGELQKTTVSDEDGHNRFSFVDAEGRTILTRSQATEGTGAWADTYYVYDTYGNLRYVLPPEAVKEIGNPTLPFTVSQDLLDRWAFQHEYDHRDRMVGKKDPGTAWVHMVYDERDRLALTQDGNQRLKGEWLFNKYDALNRLVATGIYQDGADRVAMQDKLDRYYNQEIIWTQFQGAEVVDGLLTSTAANGWGNSGASTGVVLQDDQDGTIHFETKYVNDRYMIGFSDADVNAHYNTIDYAVYINQSVFYVYESGVKKWHTGYLDPGDVFQIERKGNEIRYKRNGNIFHITPNVQTGPLVVDAAIYSLGDVIKMASPRYYETKSSGHFDYSDLTFPQVKDDNSFLSVTYYDNYDFHHATLPDYAFIPDKDHSTYFNRVKGLVTGTKTRILGEERWISTVNYYDDKYRVIQTVSNNHKEGTERMTSTYDFVGKVLESKLTHFQPMKVIWKNLRNVTATSTMLTSNTTANWSAGASSANTLAANEDGWFETTVLETNTNKFIGFNEWDDSHSYWDIDYSVYFYGKSLRAYRNGSSLGAKGTINAGDRVRMERVNGEVRVLVNNNLVYTFEGQSTTPLSIDAALSFAPASLGYVTCSFGTPDAQAPYPVLWTGMKGVYSRPDSLVKPGASGWTNAGASSINKLKASEDGWASFKAASSTEKLMFGLSDKDESLTYHTIDYAIYLYEDSRILIYENGGHRGWFHNYQEGDIFKVERINGIINYLHNDQVFYTSGVPSETELIVDVSIHATNSTVLEARTSFDYASPTESQTDITRSFDYDHAERLLKTYHALSEGVQWTDLENVGVNQNYELYWKGEEGPHRATSKQVILSGEDGGVTYRYHQSGGKRICLNWPGNSSEGACIVYYNGSSRPLIRVNGAFKKWLSSSSGTSSYSIKREQGKLKFYDHESVTLEMDFEQARDLYVQGTLIEQGKTIKNVMIDYGTKLLAENHYNELGELIEKNLHSEDEGNTFAQSVDYRYNIRGWLTRINGAKLHNDGTEPQDYFGIEFYHDRVENNLQNTPAYNGNISAVKWGSHLGLGDLDESAYTYSYDGMNRLKSAWYHKRHNSSWGSAGDYDVAGIQYDLNGNILRLTRFADVGGREKIDELVYNYGQGTSAHSNQLIKVKDDSNSSFSGEGFKDTIGDDYLYDSNGNMTYDNNKDISTITYNHLDLPERITKGSGEYTRYIYTAGGVKLAREEYNASGQLKKRTDYIGGFIYENDTLRYIHHEQGRVVANAARGYEYQYFIRDHLGNTRVVFTTRPKTIEFAARFESETAIDEESVYGNLSETRVQFNSADATASDIHVSGDNEVVQLNNSQPTGPALSLPVYPGDELDMEVYGYFEGGSGYSTTQAATVLVSSIAGAFGGVNGGNTYEQATYDAFNTAHSNNMLLSGTSSDTRPAAYLNYIMFDRNMKPYKHGHAQITSQSFYHRRISLEGVVAEKSGFVYIYLSNESDSPLPVFFDDMKITLREHPVVQMNDYYPFGLQHNTSWTRPTSLKNNYLFNGGSELNEDLGIYELPLRHYDPATGRMTGVDPYASSYLDESPYSYAGANPIYYSDPSGGSYADLSRDDVFVNGGYQVFNSLGNMGYTGPGSGQHWSDFHRSVEGNAMLMSSSAFNGFYGINNGNRFDFARAISSAPTVADRRQIGNFLGGELASDGTFYQVAGVTGARNHGEDITGRLEVLPQNIKLDVAAFNPLNPSLFSRFNQAPEESGHNWRNVAAAQASIFGGAASIVVKNSRPLYTGVTEWAGTVKGATKFSNRMGYVGLAFTAYDMYDNGLTISNGLDATFGVIGFMGPIGAAVSGVYFVSNMITVGMTGESIGEHIDNNFMFLPGPAGFIPIPKGN</sequence>